<feature type="compositionally biased region" description="Polar residues" evidence="1">
    <location>
        <begin position="271"/>
        <end position="297"/>
    </location>
</feature>
<evidence type="ECO:0000313" key="4">
    <source>
        <dbReference type="EMBL" id="MCC2255422.1"/>
    </source>
</evidence>
<feature type="compositionally biased region" description="Polar residues" evidence="1">
    <location>
        <begin position="66"/>
        <end position="78"/>
    </location>
</feature>
<feature type="region of interest" description="Disordered" evidence="1">
    <location>
        <begin position="37"/>
        <end position="136"/>
    </location>
</feature>
<comment type="caution">
    <text evidence="4">The sequence shown here is derived from an EMBL/GenBank/DDBJ whole genome shotgun (WGS) entry which is preliminary data.</text>
</comment>
<feature type="transmembrane region" description="Helical" evidence="2">
    <location>
        <begin position="302"/>
        <end position="324"/>
    </location>
</feature>
<evidence type="ECO:0000256" key="1">
    <source>
        <dbReference type="SAM" id="MobiDB-lite"/>
    </source>
</evidence>
<accession>A0ABS8FZN1</accession>
<keyword evidence="2" id="KW-0812">Transmembrane</keyword>
<keyword evidence="3" id="KW-0732">Signal</keyword>
<proteinExistence type="predicted"/>
<reference evidence="4 5" key="1">
    <citation type="submission" date="2021-10" db="EMBL/GenBank/DDBJ databases">
        <title>Anaerobic single-cell dispensing facilitates the cultivation of human gut bacteria.</title>
        <authorList>
            <person name="Afrizal A."/>
        </authorList>
    </citation>
    <scope>NUCLEOTIDE SEQUENCE [LARGE SCALE GENOMIC DNA]</scope>
    <source>
        <strain evidence="4 5">CLA-AA-H200</strain>
    </source>
</reference>
<feature type="chain" id="PRO_5046348205" description="LPXTG-motif cell wall anchor domain-containing protein" evidence="3">
    <location>
        <begin position="31"/>
        <end position="329"/>
    </location>
</feature>
<gene>
    <name evidence="4" type="ORF">LKD70_13525</name>
</gene>
<evidence type="ECO:0008006" key="6">
    <source>
        <dbReference type="Google" id="ProtNLM"/>
    </source>
</evidence>
<feature type="compositionally biased region" description="Polar residues" evidence="1">
    <location>
        <begin position="93"/>
        <end position="112"/>
    </location>
</feature>
<feature type="signal peptide" evidence="3">
    <location>
        <begin position="1"/>
        <end position="30"/>
    </location>
</feature>
<keyword evidence="5" id="KW-1185">Reference proteome</keyword>
<protein>
    <recommendedName>
        <fullName evidence="6">LPXTG-motif cell wall anchor domain-containing protein</fullName>
    </recommendedName>
</protein>
<organism evidence="4 5">
    <name type="scientific">Ruminococcus turbiniformis</name>
    <dbReference type="NCBI Taxonomy" id="2881258"/>
    <lineage>
        <taxon>Bacteria</taxon>
        <taxon>Bacillati</taxon>
        <taxon>Bacillota</taxon>
        <taxon>Clostridia</taxon>
        <taxon>Eubacteriales</taxon>
        <taxon>Oscillospiraceae</taxon>
        <taxon>Ruminococcus</taxon>
    </lineage>
</organism>
<dbReference type="RefSeq" id="WP_227708479.1">
    <property type="nucleotide sequence ID" value="NZ_JAJEQX010000027.1"/>
</dbReference>
<dbReference type="EMBL" id="JAJEQX010000027">
    <property type="protein sequence ID" value="MCC2255422.1"/>
    <property type="molecule type" value="Genomic_DNA"/>
</dbReference>
<evidence type="ECO:0000313" key="5">
    <source>
        <dbReference type="Proteomes" id="UP001198151"/>
    </source>
</evidence>
<dbReference type="Proteomes" id="UP001198151">
    <property type="component" value="Unassembled WGS sequence"/>
</dbReference>
<feature type="region of interest" description="Disordered" evidence="1">
    <location>
        <begin position="268"/>
        <end position="297"/>
    </location>
</feature>
<evidence type="ECO:0000256" key="3">
    <source>
        <dbReference type="SAM" id="SignalP"/>
    </source>
</evidence>
<keyword evidence="2" id="KW-0472">Membrane</keyword>
<sequence>MKRRNSVRKGLSVLIMSVILAGMAPLGIQAKEVTAETEENAVEAMSETGTEGITDGNDSAGASDGLTGNSAADTSGGLTENGAADTAGGQSGNGATDTSDGLNGNGSGNASEDGTESDVPGDAGDNGDGESGGQEIPDMIIPVVLPFEAGEEYAGLDEFLALSAEKFEIYTVAFVNAATGMPVQPEEPMEVSAAVPSDYNAERTVISEISMNGETPQRTELPCTIENGTAVFKTDHAGLYVVMEKKVQAELPPSLEPTDKVDRLDLVKTQEPASSLPSVSGTASVSRISSVSPDTGDQSAGIGYAVAGMALAAVAIVAVIIILVKNRRK</sequence>
<name>A0ABS8FZN1_9FIRM</name>
<evidence type="ECO:0000256" key="2">
    <source>
        <dbReference type="SAM" id="Phobius"/>
    </source>
</evidence>
<keyword evidence="2" id="KW-1133">Transmembrane helix</keyword>